<dbReference type="EMBL" id="JAMOKX010000007">
    <property type="protein sequence ID" value="MCL9820009.1"/>
    <property type="molecule type" value="Genomic_DNA"/>
</dbReference>
<evidence type="ECO:0000313" key="4">
    <source>
        <dbReference type="Proteomes" id="UP001057522"/>
    </source>
</evidence>
<dbReference type="PANTHER" id="PTHR12526">
    <property type="entry name" value="GLYCOSYLTRANSFERASE"/>
    <property type="match status" value="1"/>
</dbReference>
<gene>
    <name evidence="3" type="ORF">NCR95_07515</name>
</gene>
<evidence type="ECO:0000259" key="1">
    <source>
        <dbReference type="Pfam" id="PF00534"/>
    </source>
</evidence>
<dbReference type="Gene3D" id="3.40.50.2000">
    <property type="entry name" value="Glycogen Phosphorylase B"/>
    <property type="match status" value="2"/>
</dbReference>
<keyword evidence="4" id="KW-1185">Reference proteome</keyword>
<comment type="caution">
    <text evidence="3">The sequence shown here is derived from an EMBL/GenBank/DDBJ whole genome shotgun (WGS) entry which is preliminary data.</text>
</comment>
<name>A0ABT0TVR3_9HELI</name>
<feature type="domain" description="Glycosyl transferase family 1" evidence="1">
    <location>
        <begin position="193"/>
        <end position="354"/>
    </location>
</feature>
<accession>A0ABT0TVR3</accession>
<sequence length="383" mass="43356">MKILFLSHTDSNLYRFRLPVMIALVKAGHEVLALTPKGKYFSQFAKHQITAIDYSIERSSLNPFKALKTIQNIAEILKKEKPDILHTFMLKPNIYGSFAAKIAKIPYVINSLTGLGSFYIQKTPKTFLLKILIERLNFFAFKIAKKVLFQNQDDLELYVKKGLVPRKKTILIKGSGIDTEFFSPLPKNQVLLQSLKIPQDSLVVLMIARAILHKGIKEYYAAANLAKEANLKLHFLYVGGIDTGNISPIDQEFLENQKQVHYLGERQDIKELIGICDIFVLPSYREGIPRTLLEAGSMAKPIITTNAVGCKEVVSNGYNGFLVPIGDSQILFEKLIQLSQNESLRKEFGKNSRKKICEEFGVESIVKSYLQLYKEVKNVSTLH</sequence>
<dbReference type="RefSeq" id="WP_250604893.1">
    <property type="nucleotide sequence ID" value="NZ_JAMOKX010000007.1"/>
</dbReference>
<dbReference type="SUPFAM" id="SSF53756">
    <property type="entry name" value="UDP-Glycosyltransferase/glycogen phosphorylase"/>
    <property type="match status" value="1"/>
</dbReference>
<dbReference type="InterPro" id="IPR001296">
    <property type="entry name" value="Glyco_trans_1"/>
</dbReference>
<evidence type="ECO:0000313" key="3">
    <source>
        <dbReference type="EMBL" id="MCL9820009.1"/>
    </source>
</evidence>
<proteinExistence type="predicted"/>
<organism evidence="3 4">
    <name type="scientific">Helicobacter colisuis</name>
    <dbReference type="NCBI Taxonomy" id="2949739"/>
    <lineage>
        <taxon>Bacteria</taxon>
        <taxon>Pseudomonadati</taxon>
        <taxon>Campylobacterota</taxon>
        <taxon>Epsilonproteobacteria</taxon>
        <taxon>Campylobacterales</taxon>
        <taxon>Helicobacteraceae</taxon>
        <taxon>Helicobacter</taxon>
    </lineage>
</organism>
<dbReference type="CDD" id="cd03808">
    <property type="entry name" value="GT4_CapM-like"/>
    <property type="match status" value="1"/>
</dbReference>
<dbReference type="InterPro" id="IPR028098">
    <property type="entry name" value="Glyco_trans_4-like_N"/>
</dbReference>
<dbReference type="Pfam" id="PF13477">
    <property type="entry name" value="Glyco_trans_4_2"/>
    <property type="match status" value="1"/>
</dbReference>
<evidence type="ECO:0000259" key="2">
    <source>
        <dbReference type="Pfam" id="PF13477"/>
    </source>
</evidence>
<dbReference type="Pfam" id="PF00534">
    <property type="entry name" value="Glycos_transf_1"/>
    <property type="match status" value="1"/>
</dbReference>
<feature type="domain" description="Glycosyltransferase subfamily 4-like N-terminal" evidence="2">
    <location>
        <begin position="2"/>
        <end position="150"/>
    </location>
</feature>
<protein>
    <submittedName>
        <fullName evidence="3">Glycosyltransferase family 4 protein</fullName>
    </submittedName>
</protein>
<dbReference type="PANTHER" id="PTHR12526:SF638">
    <property type="entry name" value="SPORE COAT PROTEIN SA"/>
    <property type="match status" value="1"/>
</dbReference>
<reference evidence="3" key="1">
    <citation type="submission" date="2022-06" db="EMBL/GenBank/DDBJ databases">
        <title>Helicobacter colisuis sp. nov.</title>
        <authorList>
            <person name="Papic B."/>
            <person name="Gruntar I."/>
        </authorList>
    </citation>
    <scope>NUCLEOTIDE SEQUENCE</scope>
    <source>
        <strain evidence="3">11154-15</strain>
    </source>
</reference>
<dbReference type="Proteomes" id="UP001057522">
    <property type="component" value="Unassembled WGS sequence"/>
</dbReference>